<reference evidence="2 3" key="1">
    <citation type="journal article" date="2021" name="Int. J. Syst. Evol. Microbiol.">
        <title>Lentilactobacillus fungorum sp. nov., isolated from spent mushroom substrates.</title>
        <authorList>
            <person name="Tohno M."/>
            <person name="Tanizawa Y."/>
            <person name="Kojima Y."/>
            <person name="Sakamoto M."/>
            <person name="Ohkuma M."/>
            <person name="Kobayashi H."/>
        </authorList>
    </citation>
    <scope>NUCLEOTIDE SEQUENCE [LARGE SCALE GENOMIC DNA]</scope>
    <source>
        <strain evidence="2 3">YK48G</strain>
    </source>
</reference>
<proteinExistence type="predicted"/>
<evidence type="ECO:0000313" key="3">
    <source>
        <dbReference type="Proteomes" id="UP000604765"/>
    </source>
</evidence>
<dbReference type="Proteomes" id="UP000604765">
    <property type="component" value="Unassembled WGS sequence"/>
</dbReference>
<name>A0ABQ3W2P6_9LACO</name>
<keyword evidence="3" id="KW-1185">Reference proteome</keyword>
<comment type="caution">
    <text evidence="2">The sequence shown here is derived from an EMBL/GenBank/DDBJ whole genome shotgun (WGS) entry which is preliminary data.</text>
</comment>
<feature type="transmembrane region" description="Helical" evidence="1">
    <location>
        <begin position="36"/>
        <end position="56"/>
    </location>
</feature>
<organism evidence="2 3">
    <name type="scientific">Lentilactobacillus fungorum</name>
    <dbReference type="NCBI Taxonomy" id="2201250"/>
    <lineage>
        <taxon>Bacteria</taxon>
        <taxon>Bacillati</taxon>
        <taxon>Bacillota</taxon>
        <taxon>Bacilli</taxon>
        <taxon>Lactobacillales</taxon>
        <taxon>Lactobacillaceae</taxon>
        <taxon>Lentilactobacillus</taxon>
    </lineage>
</organism>
<feature type="transmembrane region" description="Helical" evidence="1">
    <location>
        <begin position="9"/>
        <end position="30"/>
    </location>
</feature>
<keyword evidence="1" id="KW-1133">Transmembrane helix</keyword>
<evidence type="ECO:0000313" key="2">
    <source>
        <dbReference type="EMBL" id="GHP14389.1"/>
    </source>
</evidence>
<protein>
    <submittedName>
        <fullName evidence="2">Uncharacterized protein</fullName>
    </submittedName>
</protein>
<gene>
    <name evidence="2" type="ORF">YK48G_18140</name>
</gene>
<sequence length="95" mass="10732">MKKVLIPNLYLSSLVMLIPLLILLAELVHLLVTSSVFIWINMIVVLYTLACLGIQLRNKSENNKYFRTFVTLLSVVYGLSVIFTIVWIAVGCFGL</sequence>
<keyword evidence="1" id="KW-0812">Transmembrane</keyword>
<dbReference type="EMBL" id="BNJR01000016">
    <property type="protein sequence ID" value="GHP14389.1"/>
    <property type="molecule type" value="Genomic_DNA"/>
</dbReference>
<keyword evidence="1" id="KW-0472">Membrane</keyword>
<accession>A0ABQ3W2P6</accession>
<evidence type="ECO:0000256" key="1">
    <source>
        <dbReference type="SAM" id="Phobius"/>
    </source>
</evidence>
<feature type="transmembrane region" description="Helical" evidence="1">
    <location>
        <begin position="68"/>
        <end position="90"/>
    </location>
</feature>